<sequence length="60" mass="7073">NIAADPVVQYMSKAQLEKNIEHTRKLMRDAAKKMEFIEAAQYRDELLKLEELLQEKWPIG</sequence>
<gene>
    <name evidence="2" type="ORF">EZS27_040386</name>
</gene>
<dbReference type="Pfam" id="PF02151">
    <property type="entry name" value="UVR"/>
    <property type="match status" value="1"/>
</dbReference>
<protein>
    <submittedName>
        <fullName evidence="2">UvrABC system protein B</fullName>
    </submittedName>
</protein>
<accession>A0A5J4PGS3</accession>
<evidence type="ECO:0000259" key="1">
    <source>
        <dbReference type="PROSITE" id="PS50151"/>
    </source>
</evidence>
<dbReference type="InterPro" id="IPR001943">
    <property type="entry name" value="UVR_dom"/>
</dbReference>
<dbReference type="EMBL" id="SNRY01008809">
    <property type="protein sequence ID" value="KAA6307941.1"/>
    <property type="molecule type" value="Genomic_DNA"/>
</dbReference>
<evidence type="ECO:0000313" key="2">
    <source>
        <dbReference type="EMBL" id="KAA6307941.1"/>
    </source>
</evidence>
<dbReference type="SUPFAM" id="SSF46600">
    <property type="entry name" value="C-terminal UvrC-binding domain of UvrB"/>
    <property type="match status" value="1"/>
</dbReference>
<dbReference type="InterPro" id="IPR036876">
    <property type="entry name" value="UVR_dom_sf"/>
</dbReference>
<feature type="non-terminal residue" evidence="2">
    <location>
        <position position="1"/>
    </location>
</feature>
<feature type="domain" description="UVR" evidence="1">
    <location>
        <begin position="17"/>
        <end position="52"/>
    </location>
</feature>
<name>A0A5J4PGS3_9ZZZZ</name>
<organism evidence="2">
    <name type="scientific">termite gut metagenome</name>
    <dbReference type="NCBI Taxonomy" id="433724"/>
    <lineage>
        <taxon>unclassified sequences</taxon>
        <taxon>metagenomes</taxon>
        <taxon>organismal metagenomes</taxon>
    </lineage>
</organism>
<dbReference type="PROSITE" id="PS50151">
    <property type="entry name" value="UVR"/>
    <property type="match status" value="1"/>
</dbReference>
<reference evidence="2" key="1">
    <citation type="submission" date="2019-03" db="EMBL/GenBank/DDBJ databases">
        <title>Single cell metagenomics reveals metabolic interactions within the superorganism composed of flagellate Streblomastix strix and complex community of Bacteroidetes bacteria on its surface.</title>
        <authorList>
            <person name="Treitli S.C."/>
            <person name="Kolisko M."/>
            <person name="Husnik F."/>
            <person name="Keeling P."/>
            <person name="Hampl V."/>
        </authorList>
    </citation>
    <scope>NUCLEOTIDE SEQUENCE</scope>
    <source>
        <strain evidence="2">STM</strain>
    </source>
</reference>
<dbReference type="Gene3D" id="4.10.860.10">
    <property type="entry name" value="UVR domain"/>
    <property type="match status" value="1"/>
</dbReference>
<dbReference type="AlphaFoldDB" id="A0A5J4PGS3"/>
<comment type="caution">
    <text evidence="2">The sequence shown here is derived from an EMBL/GenBank/DDBJ whole genome shotgun (WGS) entry which is preliminary data.</text>
</comment>
<proteinExistence type="predicted"/>